<evidence type="ECO:0000313" key="2">
    <source>
        <dbReference type="EMBL" id="MTI23902.1"/>
    </source>
</evidence>
<keyword evidence="3" id="KW-1185">Reference proteome</keyword>
<gene>
    <name evidence="2" type="ORF">E1163_02955</name>
</gene>
<protein>
    <submittedName>
        <fullName evidence="2">DUF1679 domain-containing protein</fullName>
    </submittedName>
</protein>
<dbReference type="PANTHER" id="PTHR11012">
    <property type="entry name" value="PROTEIN KINASE-LIKE DOMAIN-CONTAINING"/>
    <property type="match status" value="1"/>
</dbReference>
<name>A0ABW9RIL4_9BACT</name>
<dbReference type="Gene3D" id="3.90.1200.10">
    <property type="match status" value="1"/>
</dbReference>
<reference evidence="2 3" key="1">
    <citation type="submission" date="2019-02" db="EMBL/GenBank/DDBJ databases">
        <authorList>
            <person name="Goldberg S.R."/>
            <person name="Haltli B.A."/>
            <person name="Correa H."/>
            <person name="Russell K.G."/>
        </authorList>
    </citation>
    <scope>NUCLEOTIDE SEQUENCE [LARGE SCALE GENOMIC DNA]</scope>
    <source>
        <strain evidence="2 3">JCM 16186</strain>
    </source>
</reference>
<dbReference type="SMART" id="SM00587">
    <property type="entry name" value="CHK"/>
    <property type="match status" value="1"/>
</dbReference>
<dbReference type="InterPro" id="IPR015897">
    <property type="entry name" value="CHK_kinase-like"/>
</dbReference>
<accession>A0ABW9RIL4</accession>
<dbReference type="Pfam" id="PF02958">
    <property type="entry name" value="EcKL"/>
    <property type="match status" value="2"/>
</dbReference>
<dbReference type="InterPro" id="IPR011009">
    <property type="entry name" value="Kinase-like_dom_sf"/>
</dbReference>
<proteinExistence type="predicted"/>
<dbReference type="Proteomes" id="UP000798808">
    <property type="component" value="Unassembled WGS sequence"/>
</dbReference>
<evidence type="ECO:0000259" key="1">
    <source>
        <dbReference type="SMART" id="SM00587"/>
    </source>
</evidence>
<dbReference type="SUPFAM" id="SSF56112">
    <property type="entry name" value="Protein kinase-like (PK-like)"/>
    <property type="match status" value="1"/>
</dbReference>
<sequence>MLELHKEILAATGASAITGAESVQTLWSGYGEIKRYFLEGGKYPSVIVKHIQLPDGSEHPRGWNTPLSHQRKLKSYEVERRWYQEYAGLADDFCRVPHSYQAVEEGNELLLIMEDLNACGFHIRQNPDEVSLEHAKSCLGWLAHFHGRFMGVAPQGLWPVGTYWHLDTRPDEWERMENIPLKQAAKGIDERLKNARYQTIVHGDAKLANFCFSETGAVAAVDFQYVGRGCGMKDVAYFISSCFDEEACEEYEEMLLNHYFQQLEIAMDNYIDYQHIKEEWSWLYAYAWADFYRFLDGWSPGHWKMHDYSKRLTRQVIDELNH</sequence>
<evidence type="ECO:0000313" key="3">
    <source>
        <dbReference type="Proteomes" id="UP000798808"/>
    </source>
</evidence>
<dbReference type="RefSeq" id="WP_155169305.1">
    <property type="nucleotide sequence ID" value="NZ_BAAAFL010000065.1"/>
</dbReference>
<dbReference type="InterPro" id="IPR004119">
    <property type="entry name" value="EcKL"/>
</dbReference>
<dbReference type="PANTHER" id="PTHR11012:SF30">
    <property type="entry name" value="PROTEIN KINASE-LIKE DOMAIN-CONTAINING"/>
    <property type="match status" value="1"/>
</dbReference>
<feature type="domain" description="CHK kinase-like" evidence="1">
    <location>
        <begin position="111"/>
        <end position="269"/>
    </location>
</feature>
<dbReference type="EMBL" id="SMLW01000327">
    <property type="protein sequence ID" value="MTI23902.1"/>
    <property type="molecule type" value="Genomic_DNA"/>
</dbReference>
<comment type="caution">
    <text evidence="2">The sequence shown here is derived from an EMBL/GenBank/DDBJ whole genome shotgun (WGS) entry which is preliminary data.</text>
</comment>
<organism evidence="2 3">
    <name type="scientific">Fulvivirga kasyanovii</name>
    <dbReference type="NCBI Taxonomy" id="396812"/>
    <lineage>
        <taxon>Bacteria</taxon>
        <taxon>Pseudomonadati</taxon>
        <taxon>Bacteroidota</taxon>
        <taxon>Cytophagia</taxon>
        <taxon>Cytophagales</taxon>
        <taxon>Fulvivirgaceae</taxon>
        <taxon>Fulvivirga</taxon>
    </lineage>
</organism>